<dbReference type="EMBL" id="CACRXK020004548">
    <property type="protein sequence ID" value="CAB4003136.1"/>
    <property type="molecule type" value="Genomic_DNA"/>
</dbReference>
<sequence length="108" mass="12163">MAKLYDPLGIAAPYLLTAKVIFRDICDRKLGWDVELPKDLKSRWERWLDSLPSVLTFPRSIPRERASITEIHIHGFANASILGCCAVIYVVAKQGELVSRGLLVSRAR</sequence>
<proteinExistence type="predicted"/>
<comment type="caution">
    <text evidence="1">The sequence shown here is derived from an EMBL/GenBank/DDBJ whole genome shotgun (WGS) entry which is preliminary data.</text>
</comment>
<keyword evidence="2" id="KW-1185">Reference proteome</keyword>
<dbReference type="Proteomes" id="UP001152795">
    <property type="component" value="Unassembled WGS sequence"/>
</dbReference>
<evidence type="ECO:0000313" key="2">
    <source>
        <dbReference type="Proteomes" id="UP001152795"/>
    </source>
</evidence>
<dbReference type="AlphaFoldDB" id="A0A6S7HFD0"/>
<feature type="non-terminal residue" evidence="1">
    <location>
        <position position="108"/>
    </location>
</feature>
<protein>
    <submittedName>
        <fullName evidence="1">Uncharacterized protein</fullName>
    </submittedName>
</protein>
<organism evidence="1 2">
    <name type="scientific">Paramuricea clavata</name>
    <name type="common">Red gorgonian</name>
    <name type="synonym">Violescent sea-whip</name>
    <dbReference type="NCBI Taxonomy" id="317549"/>
    <lineage>
        <taxon>Eukaryota</taxon>
        <taxon>Metazoa</taxon>
        <taxon>Cnidaria</taxon>
        <taxon>Anthozoa</taxon>
        <taxon>Octocorallia</taxon>
        <taxon>Malacalcyonacea</taxon>
        <taxon>Plexauridae</taxon>
        <taxon>Paramuricea</taxon>
    </lineage>
</organism>
<reference evidence="1" key="1">
    <citation type="submission" date="2020-04" db="EMBL/GenBank/DDBJ databases">
        <authorList>
            <person name="Alioto T."/>
            <person name="Alioto T."/>
            <person name="Gomez Garrido J."/>
        </authorList>
    </citation>
    <scope>NUCLEOTIDE SEQUENCE</scope>
    <source>
        <strain evidence="1">A484AB</strain>
    </source>
</reference>
<dbReference type="PANTHER" id="PTHR47331">
    <property type="entry name" value="PHD-TYPE DOMAIN-CONTAINING PROTEIN"/>
    <property type="match status" value="1"/>
</dbReference>
<name>A0A6S7HFD0_PARCT</name>
<dbReference type="InterPro" id="IPR008042">
    <property type="entry name" value="Retrotrans_Pao"/>
</dbReference>
<accession>A0A6S7HFD0</accession>
<dbReference type="OrthoDB" id="5986689at2759"/>
<evidence type="ECO:0000313" key="1">
    <source>
        <dbReference type="EMBL" id="CAB4003136.1"/>
    </source>
</evidence>
<dbReference type="Pfam" id="PF05380">
    <property type="entry name" value="Peptidase_A17"/>
    <property type="match status" value="1"/>
</dbReference>
<gene>
    <name evidence="1" type="ORF">PACLA_8A044253</name>
</gene>